<evidence type="ECO:0000313" key="1">
    <source>
        <dbReference type="EMBL" id="WIY00063.1"/>
    </source>
</evidence>
<keyword evidence="2" id="KW-1185">Reference proteome</keyword>
<dbReference type="AlphaFoldDB" id="A0A9Y2NHU2"/>
<name>A0A9Y2NHU2_9PSEU</name>
<reference evidence="1 2" key="1">
    <citation type="submission" date="2023-06" db="EMBL/GenBank/DDBJ databases">
        <authorList>
            <person name="Oyuntsetseg B."/>
            <person name="Kim S.B."/>
        </authorList>
    </citation>
    <scope>NUCLEOTIDE SEQUENCE [LARGE SCALE GENOMIC DNA]</scope>
    <source>
        <strain evidence="1 2">4-36</strain>
    </source>
</reference>
<evidence type="ECO:0000313" key="2">
    <source>
        <dbReference type="Proteomes" id="UP001239397"/>
    </source>
</evidence>
<protein>
    <submittedName>
        <fullName evidence="1">Uncharacterized protein</fullName>
    </submittedName>
</protein>
<organism evidence="1 2">
    <name type="scientific">Amycolatopsis mongoliensis</name>
    <dbReference type="NCBI Taxonomy" id="715475"/>
    <lineage>
        <taxon>Bacteria</taxon>
        <taxon>Bacillati</taxon>
        <taxon>Actinomycetota</taxon>
        <taxon>Actinomycetes</taxon>
        <taxon>Pseudonocardiales</taxon>
        <taxon>Pseudonocardiaceae</taxon>
        <taxon>Amycolatopsis</taxon>
    </lineage>
</organism>
<dbReference type="KEGG" id="amog:QRX60_39350"/>
<dbReference type="RefSeq" id="WP_285996535.1">
    <property type="nucleotide sequence ID" value="NZ_CP127295.1"/>
</dbReference>
<gene>
    <name evidence="1" type="ORF">QRX60_39350</name>
</gene>
<proteinExistence type="predicted"/>
<dbReference type="EMBL" id="CP127295">
    <property type="protein sequence ID" value="WIY00063.1"/>
    <property type="molecule type" value="Genomic_DNA"/>
</dbReference>
<sequence length="93" mass="10441">MAKDVLADVRDGKFGLLDDTDRVMVLDGDGHCRAAQEDDVVMHLVSIGYVERSPARETVSCLHGVVRKPVLPLRLTRRGRDMLQRWSNLTPLT</sequence>
<dbReference type="Proteomes" id="UP001239397">
    <property type="component" value="Chromosome"/>
</dbReference>
<accession>A0A9Y2NHU2</accession>